<feature type="region of interest" description="Disordered" evidence="1">
    <location>
        <begin position="1"/>
        <end position="22"/>
    </location>
</feature>
<sequence length="117" mass="13491">MSWLQPAPHEERAHTAKRNPSDAEFARTTVFVERDLDSEKMITTTVGGSDWVYAYPSYELLERCRGFSEELDHIMLTGRQLKQRLLATTGIVWRPNEIDEDVLVYPQATPVQRVVVE</sequence>
<organism evidence="2 3">
    <name type="scientific">Halosaccharopolyspora lacisalsi</name>
    <dbReference type="NCBI Taxonomy" id="1000566"/>
    <lineage>
        <taxon>Bacteria</taxon>
        <taxon>Bacillati</taxon>
        <taxon>Actinomycetota</taxon>
        <taxon>Actinomycetes</taxon>
        <taxon>Pseudonocardiales</taxon>
        <taxon>Pseudonocardiaceae</taxon>
        <taxon>Halosaccharopolyspora</taxon>
    </lineage>
</organism>
<protein>
    <submittedName>
        <fullName evidence="2">Uncharacterized protein</fullName>
    </submittedName>
</protein>
<dbReference type="RefSeq" id="WP_182546981.1">
    <property type="nucleotide sequence ID" value="NZ_JACGWZ010000010.1"/>
</dbReference>
<evidence type="ECO:0000313" key="3">
    <source>
        <dbReference type="Proteomes" id="UP000569329"/>
    </source>
</evidence>
<dbReference type="Proteomes" id="UP000569329">
    <property type="component" value="Unassembled WGS sequence"/>
</dbReference>
<dbReference type="AlphaFoldDB" id="A0A839E803"/>
<name>A0A839E803_9PSEU</name>
<evidence type="ECO:0000256" key="1">
    <source>
        <dbReference type="SAM" id="MobiDB-lite"/>
    </source>
</evidence>
<gene>
    <name evidence="2" type="ORF">FHX42_005234</name>
</gene>
<proteinExistence type="predicted"/>
<accession>A0A839E803</accession>
<keyword evidence="3" id="KW-1185">Reference proteome</keyword>
<reference evidence="2 3" key="1">
    <citation type="submission" date="2020-07" db="EMBL/GenBank/DDBJ databases">
        <title>Sequencing the genomes of 1000 actinobacteria strains.</title>
        <authorList>
            <person name="Klenk H.-P."/>
        </authorList>
    </citation>
    <scope>NUCLEOTIDE SEQUENCE [LARGE SCALE GENOMIC DNA]</scope>
    <source>
        <strain evidence="2 3">DSM 45975</strain>
    </source>
</reference>
<feature type="compositionally biased region" description="Basic and acidic residues" evidence="1">
    <location>
        <begin position="8"/>
        <end position="22"/>
    </location>
</feature>
<comment type="caution">
    <text evidence="2">The sequence shown here is derived from an EMBL/GenBank/DDBJ whole genome shotgun (WGS) entry which is preliminary data.</text>
</comment>
<dbReference type="EMBL" id="JACGWZ010000010">
    <property type="protein sequence ID" value="MBA8827827.1"/>
    <property type="molecule type" value="Genomic_DNA"/>
</dbReference>
<evidence type="ECO:0000313" key="2">
    <source>
        <dbReference type="EMBL" id="MBA8827827.1"/>
    </source>
</evidence>